<reference evidence="2 3" key="1">
    <citation type="submission" date="2018-05" db="EMBL/GenBank/DDBJ databases">
        <title>Genomic Encyclopedia of Type Strains, Phase IV (KMG-IV): sequencing the most valuable type-strain genomes for metagenomic binning, comparative biology and taxonomic classification.</title>
        <authorList>
            <person name="Goeker M."/>
        </authorList>
    </citation>
    <scope>NUCLEOTIDE SEQUENCE [LARGE SCALE GENOMIC DNA]</scope>
    <source>
        <strain evidence="2 3">DSM 16791</strain>
    </source>
</reference>
<dbReference type="AlphaFoldDB" id="A0A317PCF8"/>
<keyword evidence="3" id="KW-1185">Reference proteome</keyword>
<dbReference type="PANTHER" id="PTHR30153:SF2">
    <property type="entry name" value="REPLICATIVE DNA HELICASE"/>
    <property type="match status" value="1"/>
</dbReference>
<evidence type="ECO:0000259" key="1">
    <source>
        <dbReference type="Pfam" id="PF06745"/>
    </source>
</evidence>
<comment type="caution">
    <text evidence="2">The sequence shown here is derived from an EMBL/GenBank/DDBJ whole genome shotgun (WGS) entry which is preliminary data.</text>
</comment>
<dbReference type="GO" id="GO:0005829">
    <property type="term" value="C:cytosol"/>
    <property type="evidence" value="ECO:0007669"/>
    <property type="project" value="TreeGrafter"/>
</dbReference>
<sequence length="242" mass="26304">MKLSAAVYQLKRQARRLSRQEKIPLHQALDRVAAQQGVNGWSLLAARLSARSPARKLFDRLAPGDLVLIGGRPGQGKTLLSLELAVEAVRAGRHAMVFTLEYTSIDLLGHFCAIGVEAASLGGSFRFDDSDAISAEYIIDKVGTAPRGTLVVVDYLQLLDQRRETPSLTTQVGSLASFARAQGLVIVFASQIDRSYDPSTKACPGLEDIRLPNPLDLQLFTKSCFLQGGEIRFQATGRPVNI</sequence>
<accession>A0A317PCF8</accession>
<dbReference type="InterPro" id="IPR014774">
    <property type="entry name" value="KaiC-like_dom"/>
</dbReference>
<evidence type="ECO:0000313" key="3">
    <source>
        <dbReference type="Proteomes" id="UP000246352"/>
    </source>
</evidence>
<proteinExistence type="predicted"/>
<dbReference type="NCBIfam" id="NF004629">
    <property type="entry name" value="PRK05973.1"/>
    <property type="match status" value="1"/>
</dbReference>
<dbReference type="PANTHER" id="PTHR30153">
    <property type="entry name" value="REPLICATIVE DNA HELICASE DNAB"/>
    <property type="match status" value="1"/>
</dbReference>
<evidence type="ECO:0000313" key="2">
    <source>
        <dbReference type="EMBL" id="PWV95278.1"/>
    </source>
</evidence>
<dbReference type="GO" id="GO:0003678">
    <property type="term" value="F:DNA helicase activity"/>
    <property type="evidence" value="ECO:0007669"/>
    <property type="project" value="TreeGrafter"/>
</dbReference>
<dbReference type="SUPFAM" id="SSF52540">
    <property type="entry name" value="P-loop containing nucleoside triphosphate hydrolases"/>
    <property type="match status" value="1"/>
</dbReference>
<dbReference type="InterPro" id="IPR027417">
    <property type="entry name" value="P-loop_NTPase"/>
</dbReference>
<dbReference type="Proteomes" id="UP000246352">
    <property type="component" value="Unassembled WGS sequence"/>
</dbReference>
<dbReference type="EMBL" id="QGTR01000013">
    <property type="protein sequence ID" value="PWV95278.1"/>
    <property type="molecule type" value="Genomic_DNA"/>
</dbReference>
<dbReference type="Pfam" id="PF06745">
    <property type="entry name" value="ATPase"/>
    <property type="match status" value="1"/>
</dbReference>
<dbReference type="Gene3D" id="3.40.50.300">
    <property type="entry name" value="P-loop containing nucleotide triphosphate hydrolases"/>
    <property type="match status" value="2"/>
</dbReference>
<name>A0A317PCF8_9HYPH</name>
<dbReference type="RefSeq" id="WP_110034594.1">
    <property type="nucleotide sequence ID" value="NZ_QGTR01000013.1"/>
</dbReference>
<dbReference type="OrthoDB" id="7357206at2"/>
<feature type="domain" description="KaiC-like" evidence="1">
    <location>
        <begin position="60"/>
        <end position="132"/>
    </location>
</feature>
<gene>
    <name evidence="2" type="ORF">DFR52_11312</name>
</gene>
<organism evidence="2 3">
    <name type="scientific">Hoeflea marina</name>
    <dbReference type="NCBI Taxonomy" id="274592"/>
    <lineage>
        <taxon>Bacteria</taxon>
        <taxon>Pseudomonadati</taxon>
        <taxon>Pseudomonadota</taxon>
        <taxon>Alphaproteobacteria</taxon>
        <taxon>Hyphomicrobiales</taxon>
        <taxon>Rhizobiaceae</taxon>
        <taxon>Hoeflea</taxon>
    </lineage>
</organism>
<protein>
    <submittedName>
        <fullName evidence="2">KaiC protein</fullName>
    </submittedName>
</protein>